<evidence type="ECO:0000256" key="5">
    <source>
        <dbReference type="ARBA" id="ARBA00023136"/>
    </source>
</evidence>
<evidence type="ECO:0000256" key="4">
    <source>
        <dbReference type="ARBA" id="ARBA00022989"/>
    </source>
</evidence>
<dbReference type="Pfam" id="PF03772">
    <property type="entry name" value="Competence"/>
    <property type="match status" value="1"/>
</dbReference>
<dbReference type="GO" id="GO:0005886">
    <property type="term" value="C:plasma membrane"/>
    <property type="evidence" value="ECO:0007669"/>
    <property type="project" value="UniProtKB-SubCell"/>
</dbReference>
<feature type="transmembrane region" description="Helical" evidence="6">
    <location>
        <begin position="463"/>
        <end position="481"/>
    </location>
</feature>
<feature type="transmembrane region" description="Helical" evidence="6">
    <location>
        <begin position="496"/>
        <end position="517"/>
    </location>
</feature>
<feature type="transmembrane region" description="Helical" evidence="6">
    <location>
        <begin position="370"/>
        <end position="388"/>
    </location>
</feature>
<feature type="transmembrane region" description="Helical" evidence="6">
    <location>
        <begin position="75"/>
        <end position="97"/>
    </location>
</feature>
<keyword evidence="4 6" id="KW-1133">Transmembrane helix</keyword>
<dbReference type="InterPro" id="IPR052159">
    <property type="entry name" value="Competence_DNA_uptake"/>
</dbReference>
<dbReference type="PANTHER" id="PTHR30619:SF1">
    <property type="entry name" value="RECOMBINATION PROTEIN 2"/>
    <property type="match status" value="1"/>
</dbReference>
<dbReference type="InterPro" id="IPR004477">
    <property type="entry name" value="ComEC_N"/>
</dbReference>
<protein>
    <submittedName>
        <fullName evidence="8">ComEC family competence protein</fullName>
    </submittedName>
</protein>
<proteinExistence type="predicted"/>
<evidence type="ECO:0000256" key="3">
    <source>
        <dbReference type="ARBA" id="ARBA00022692"/>
    </source>
</evidence>
<feature type="transmembrane region" description="Helical" evidence="6">
    <location>
        <begin position="431"/>
        <end position="456"/>
    </location>
</feature>
<name>A0A379E8J8_9PORP</name>
<feature type="transmembrane region" description="Helical" evidence="6">
    <location>
        <begin position="347"/>
        <end position="364"/>
    </location>
</feature>
<accession>A0A379E8J8</accession>
<reference evidence="8 9" key="1">
    <citation type="submission" date="2018-06" db="EMBL/GenBank/DDBJ databases">
        <authorList>
            <consortium name="Pathogen Informatics"/>
            <person name="Doyle S."/>
        </authorList>
    </citation>
    <scope>NUCLEOTIDE SEQUENCE [LARGE SCALE GENOMIC DNA]</scope>
    <source>
        <strain evidence="8 9">NCTC11632</strain>
    </source>
</reference>
<organism evidence="8 9">
    <name type="scientific">Porphyromonas macacae</name>
    <dbReference type="NCBI Taxonomy" id="28115"/>
    <lineage>
        <taxon>Bacteria</taxon>
        <taxon>Pseudomonadati</taxon>
        <taxon>Bacteroidota</taxon>
        <taxon>Bacteroidia</taxon>
        <taxon>Bacteroidales</taxon>
        <taxon>Porphyromonadaceae</taxon>
        <taxon>Porphyromonas</taxon>
    </lineage>
</organism>
<evidence type="ECO:0000259" key="7">
    <source>
        <dbReference type="Pfam" id="PF03772"/>
    </source>
</evidence>
<dbReference type="NCBIfam" id="TIGR00360">
    <property type="entry name" value="ComEC_N-term"/>
    <property type="match status" value="1"/>
</dbReference>
<feature type="transmembrane region" description="Helical" evidence="6">
    <location>
        <begin position="400"/>
        <end position="425"/>
    </location>
</feature>
<evidence type="ECO:0000256" key="2">
    <source>
        <dbReference type="ARBA" id="ARBA00022475"/>
    </source>
</evidence>
<keyword evidence="3 6" id="KW-0812">Transmembrane</keyword>
<evidence type="ECO:0000313" key="8">
    <source>
        <dbReference type="EMBL" id="SUB89005.1"/>
    </source>
</evidence>
<dbReference type="EMBL" id="UGTF01000002">
    <property type="protein sequence ID" value="SUB89005.1"/>
    <property type="molecule type" value="Genomic_DNA"/>
</dbReference>
<keyword evidence="2" id="KW-1003">Cell membrane</keyword>
<feature type="domain" description="ComEC/Rec2-related protein" evidence="7">
    <location>
        <begin position="256"/>
        <end position="515"/>
    </location>
</feature>
<dbReference type="PANTHER" id="PTHR30619">
    <property type="entry name" value="DNA INTERNALIZATION/COMPETENCE PROTEIN COMEC/REC2"/>
    <property type="match status" value="1"/>
</dbReference>
<evidence type="ECO:0000256" key="1">
    <source>
        <dbReference type="ARBA" id="ARBA00004651"/>
    </source>
</evidence>
<sequence length="523" mass="59303">MVRKILNKLTYIPREVYKRLAFMLFLCILTGMLFYRLWFVWAIMVLLLLTGKIPISGRKNIDKFIGAGKFNWKQLVHTVALFPFILILAGSTVGLIMEKWYFKQLPPNTVSDIRFAIINEGHPTRDGKTRYEIVLYKASKQAIEYAFGKRFMLYTGQWKFDAGDEVELSDCLIKDIRQATNGNKCYAEWLKSKKTVGIIYTTTRSRINSFTSAATLQSEALKLRRELIEQVDEAQIAPSVKSLVKAVSLGVLNEENSPELRKQFNDAGVAHLLAVSGFHLAVVVGFIACFFMLIAPWVTLHRLKWLSMIIGGWLFTMVTGFSAPTVRAALMLTVYGCGKMIGRKTDAINALGVAALLMLLWNPYEWKGIGFQLSFTAVLSIIIFMPRIERLIPSVKQPVLRYIWQSLAVCLSAQILLIPLCLYHFGSISLLFFWSNIPLVFVAVLLIPVALFWMLWEAVVGSAVYLGNLVEWLGILMQRIVELFAGLPMDKLNFSISIWVLILIWLLIFGSLAYWPIKSGVKD</sequence>
<dbReference type="RefSeq" id="WP_025003582.1">
    <property type="nucleotide sequence ID" value="NZ_UGTF01000002.1"/>
</dbReference>
<dbReference type="AlphaFoldDB" id="A0A379E8J8"/>
<evidence type="ECO:0000256" key="6">
    <source>
        <dbReference type="SAM" id="Phobius"/>
    </source>
</evidence>
<feature type="transmembrane region" description="Helical" evidence="6">
    <location>
        <begin position="310"/>
        <end position="335"/>
    </location>
</feature>
<evidence type="ECO:0000313" key="9">
    <source>
        <dbReference type="Proteomes" id="UP000254156"/>
    </source>
</evidence>
<feature type="transmembrane region" description="Helical" evidence="6">
    <location>
        <begin position="269"/>
        <end position="298"/>
    </location>
</feature>
<dbReference type="Proteomes" id="UP000254156">
    <property type="component" value="Unassembled WGS sequence"/>
</dbReference>
<comment type="subcellular location">
    <subcellularLocation>
        <location evidence="1">Cell membrane</location>
        <topology evidence="1">Multi-pass membrane protein</topology>
    </subcellularLocation>
</comment>
<keyword evidence="5 6" id="KW-0472">Membrane</keyword>
<feature type="transmembrane region" description="Helical" evidence="6">
    <location>
        <begin position="20"/>
        <end position="49"/>
    </location>
</feature>
<gene>
    <name evidence="8" type="ORF">NCTC11632_01096</name>
</gene>